<feature type="binding site" evidence="3">
    <location>
        <position position="230"/>
    </location>
    <ligand>
        <name>Zn(2+)</name>
        <dbReference type="ChEBI" id="CHEBI:29105"/>
    </ligand>
</feature>
<evidence type="ECO:0000313" key="8">
    <source>
        <dbReference type="EMBL" id="RQP23185.1"/>
    </source>
</evidence>
<dbReference type="InterPro" id="IPR006823">
    <property type="entry name" value="Ceramidase_alk"/>
</dbReference>
<evidence type="ECO:0000256" key="2">
    <source>
        <dbReference type="ARBA" id="ARBA00022801"/>
    </source>
</evidence>
<keyword evidence="4" id="KW-0443">Lipid metabolism</keyword>
<organism evidence="8 9">
    <name type="scientific">Piscinibacter terrae</name>
    <dbReference type="NCBI Taxonomy" id="2496871"/>
    <lineage>
        <taxon>Bacteria</taxon>
        <taxon>Pseudomonadati</taxon>
        <taxon>Pseudomonadota</taxon>
        <taxon>Betaproteobacteria</taxon>
        <taxon>Burkholderiales</taxon>
        <taxon>Sphaerotilaceae</taxon>
        <taxon>Piscinibacter</taxon>
    </lineage>
</organism>
<dbReference type="GO" id="GO:0046872">
    <property type="term" value="F:metal ion binding"/>
    <property type="evidence" value="ECO:0007669"/>
    <property type="project" value="UniProtKB-KW"/>
</dbReference>
<keyword evidence="3" id="KW-0862">Zinc</keyword>
<keyword evidence="3" id="KW-0479">Metal-binding</keyword>
<keyword evidence="2 4" id="KW-0378">Hydrolase</keyword>
<evidence type="ECO:0000259" key="6">
    <source>
        <dbReference type="Pfam" id="PF04734"/>
    </source>
</evidence>
<comment type="similarity">
    <text evidence="1 4">Belongs to the neutral ceramidase family.</text>
</comment>
<evidence type="ECO:0000256" key="5">
    <source>
        <dbReference type="SAM" id="SignalP"/>
    </source>
</evidence>
<dbReference type="GO" id="GO:0042759">
    <property type="term" value="P:long-chain fatty acid biosynthetic process"/>
    <property type="evidence" value="ECO:0007669"/>
    <property type="project" value="TreeGrafter"/>
</dbReference>
<keyword evidence="5" id="KW-0732">Signal</keyword>
<dbReference type="PANTHER" id="PTHR12670">
    <property type="entry name" value="CERAMIDASE"/>
    <property type="match status" value="1"/>
</dbReference>
<dbReference type="InterPro" id="IPR038445">
    <property type="entry name" value="NCDase_C_sf"/>
</dbReference>
<evidence type="ECO:0000313" key="9">
    <source>
        <dbReference type="Proteomes" id="UP000267464"/>
    </source>
</evidence>
<dbReference type="EC" id="3.5.1.23" evidence="4"/>
<gene>
    <name evidence="8" type="ORF">DZC73_18910</name>
</gene>
<dbReference type="GO" id="GO:0005576">
    <property type="term" value="C:extracellular region"/>
    <property type="evidence" value="ECO:0007669"/>
    <property type="project" value="TreeGrafter"/>
</dbReference>
<sequence>MVRRLLRRCSLLAALSIAAANAHAGEYLIGSGVYDITGPVAETGMFGYAAQQTADGLHMRLRARAFIVQDPSSGRRIVYVNTDLGAMFQSVKLEVVKRLQARYGAVYGHENVMLAATHTHSGNAGLSHYALYQLASADNSLFGYSSQAFNAVVNGIVASIDRAHQNLAPGSIDLSSGELATATRNRSLPGYLANVDAGHYAQDTDKTMLQLRFRKDNGREVGLLNWYAIHPTALSMKQTKISSDSKGYAELFFERAKGADYSASETFVAAFSNSNEGDVVSSHGNAYSAPGYQGSADEYANVEVDGSRQLQMAQTLYQQAGQRLSGRLDYRHQWTGMSGFVVRPEFSKNAAAVTLCTPSRGYAFAAGGENGPSNIPGISEGMTHDNTNIGTAFQAFLNGSPTAGAVLFAFGVLALPFDDPCQWPKPNLLATGALDWVPKVLPHQVFVIGPLAIVGLPYEATTMSGRRIRAQVMKQLAGSGVTTVVIAGLANSYSGYLTTPEEFATQQYEGASTEFGPFAEPAVEQVVSDLSSALAQGRGVADTGTPPDKSKQPFLERPGVVFDDKPLFQQFGQVLVQPAASYARGGKVVATFRGAHPKNNLRTQDTFLKVERWNGSSWQAVANDWDFETTYTWRRESVAYSQVDVEWRIPADAATGTYRLRQFGDWKSGWTGAVSPYSGTTRSFEVR</sequence>
<dbReference type="Pfam" id="PF17048">
    <property type="entry name" value="Ceramidse_alk_C"/>
    <property type="match status" value="1"/>
</dbReference>
<reference evidence="8 9" key="2">
    <citation type="submission" date="2018-12" db="EMBL/GenBank/DDBJ databases">
        <title>Rhizobacter gummiphilus sp. nov., a rubber-degrading bacterium isolated from the soil of a botanical garden in Japan.</title>
        <authorList>
            <person name="Shunsuke S.S."/>
        </authorList>
    </citation>
    <scope>NUCLEOTIDE SEQUENCE [LARGE SCALE GENOMIC DNA]</scope>
    <source>
        <strain evidence="8 9">S-16</strain>
    </source>
</reference>
<dbReference type="Gene3D" id="2.60.40.2300">
    <property type="entry name" value="Neutral/alkaline non-lysosomal ceramidase, C-terminal domain"/>
    <property type="match status" value="1"/>
</dbReference>
<comment type="cofactor">
    <cofactor evidence="3">
        <name>Zn(2+)</name>
        <dbReference type="ChEBI" id="CHEBI:29105"/>
    </cofactor>
    <text evidence="3">Binds 1 zinc ion per subunit.</text>
</comment>
<evidence type="ECO:0000256" key="4">
    <source>
        <dbReference type="RuleBase" id="RU366019"/>
    </source>
</evidence>
<feature type="domain" description="Neutral/alkaline non-lysosomal ceramidase C-terminal" evidence="7">
    <location>
        <begin position="529"/>
        <end position="686"/>
    </location>
</feature>
<evidence type="ECO:0000259" key="7">
    <source>
        <dbReference type="Pfam" id="PF17048"/>
    </source>
</evidence>
<comment type="catalytic activity">
    <reaction evidence="4">
        <text>an N-acylsphing-4-enine + H2O = sphing-4-enine + a fatty acid</text>
        <dbReference type="Rhea" id="RHEA:20856"/>
        <dbReference type="ChEBI" id="CHEBI:15377"/>
        <dbReference type="ChEBI" id="CHEBI:28868"/>
        <dbReference type="ChEBI" id="CHEBI:52639"/>
        <dbReference type="ChEBI" id="CHEBI:57756"/>
        <dbReference type="EC" id="3.5.1.23"/>
    </reaction>
</comment>
<reference evidence="8 9" key="1">
    <citation type="submission" date="2018-08" db="EMBL/GenBank/DDBJ databases">
        <authorList>
            <person name="Khan S.A."/>
            <person name="Jeon C.O."/>
            <person name="Chun B.H."/>
            <person name="Jeong S.E."/>
        </authorList>
    </citation>
    <scope>NUCLEOTIDE SEQUENCE [LARGE SCALE GENOMIC DNA]</scope>
    <source>
        <strain evidence="8 9">S-16</strain>
    </source>
</reference>
<protein>
    <recommendedName>
        <fullName evidence="4">Neutral ceramidase</fullName>
        <ecNumber evidence="4">3.5.1.23</ecNumber>
    </recommendedName>
</protein>
<feature type="binding site" evidence="3">
    <location>
        <position position="118"/>
    </location>
    <ligand>
        <name>Zn(2+)</name>
        <dbReference type="ChEBI" id="CHEBI:29105"/>
    </ligand>
</feature>
<dbReference type="GO" id="GO:0046512">
    <property type="term" value="P:sphingosine biosynthetic process"/>
    <property type="evidence" value="ECO:0007669"/>
    <property type="project" value="TreeGrafter"/>
</dbReference>
<keyword evidence="9" id="KW-1185">Reference proteome</keyword>
<dbReference type="InterPro" id="IPR031331">
    <property type="entry name" value="NEUT/ALK_ceramidase_C"/>
</dbReference>
<dbReference type="GO" id="GO:0016020">
    <property type="term" value="C:membrane"/>
    <property type="evidence" value="ECO:0007669"/>
    <property type="project" value="GOC"/>
</dbReference>
<feature type="chain" id="PRO_5018333671" description="Neutral ceramidase" evidence="5">
    <location>
        <begin position="25"/>
        <end position="687"/>
    </location>
</feature>
<dbReference type="AlphaFoldDB" id="A0A3N7JWD4"/>
<dbReference type="EMBL" id="QUSW01000005">
    <property type="protein sequence ID" value="RQP23185.1"/>
    <property type="molecule type" value="Genomic_DNA"/>
</dbReference>
<dbReference type="GO" id="GO:0017040">
    <property type="term" value="F:N-acylsphingosine amidohydrolase activity"/>
    <property type="evidence" value="ECO:0007669"/>
    <property type="project" value="UniProtKB-UniRule"/>
</dbReference>
<keyword evidence="4" id="KW-0746">Sphingolipid metabolism</keyword>
<feature type="binding site" evidence="3">
    <location>
        <position position="459"/>
    </location>
    <ligand>
        <name>Zn(2+)</name>
        <dbReference type="ChEBI" id="CHEBI:29105"/>
    </ligand>
</feature>
<comment type="caution">
    <text evidence="8">The sequence shown here is derived from an EMBL/GenBank/DDBJ whole genome shotgun (WGS) entry which is preliminary data.</text>
</comment>
<dbReference type="OrthoDB" id="6899210at2"/>
<name>A0A3N7JWD4_9BURK</name>
<evidence type="ECO:0000256" key="3">
    <source>
        <dbReference type="PIRSR" id="PIRSR606823-2"/>
    </source>
</evidence>
<accession>A0A3N7JWD4</accession>
<dbReference type="Pfam" id="PF04734">
    <property type="entry name" value="Ceramidase_alk"/>
    <property type="match status" value="1"/>
</dbReference>
<feature type="domain" description="Neutral/alkaline non-lysosomal ceramidase N-terminal" evidence="6">
    <location>
        <begin position="27"/>
        <end position="523"/>
    </location>
</feature>
<feature type="binding site" evidence="3">
    <location>
        <position position="496"/>
    </location>
    <ligand>
        <name>Zn(2+)</name>
        <dbReference type="ChEBI" id="CHEBI:29105"/>
    </ligand>
</feature>
<dbReference type="PANTHER" id="PTHR12670:SF1">
    <property type="entry name" value="NEUTRAL CERAMIDASE"/>
    <property type="match status" value="1"/>
</dbReference>
<feature type="signal peptide" evidence="5">
    <location>
        <begin position="1"/>
        <end position="24"/>
    </location>
</feature>
<dbReference type="Proteomes" id="UP000267464">
    <property type="component" value="Unassembled WGS sequence"/>
</dbReference>
<dbReference type="InterPro" id="IPR031329">
    <property type="entry name" value="NEUT/ALK_ceramidase_N"/>
</dbReference>
<proteinExistence type="inferred from homology"/>
<evidence type="ECO:0000256" key="1">
    <source>
        <dbReference type="ARBA" id="ARBA00009835"/>
    </source>
</evidence>
<dbReference type="GO" id="GO:0046514">
    <property type="term" value="P:ceramide catabolic process"/>
    <property type="evidence" value="ECO:0007669"/>
    <property type="project" value="InterPro"/>
</dbReference>
<dbReference type="RefSeq" id="WP_124541932.1">
    <property type="nucleotide sequence ID" value="NZ_QUSW01000005.1"/>
</dbReference>